<dbReference type="PROSITE" id="PS50005">
    <property type="entry name" value="TPR"/>
    <property type="match status" value="1"/>
</dbReference>
<keyword evidence="5" id="KW-1185">Reference proteome</keyword>
<evidence type="ECO:0000259" key="3">
    <source>
        <dbReference type="PROSITE" id="PS50181"/>
    </source>
</evidence>
<dbReference type="PANTHER" id="PTHR12874">
    <property type="entry name" value="F-BOX ONLY PROTEIN 48-RELATED"/>
    <property type="match status" value="1"/>
</dbReference>
<dbReference type="GO" id="GO:0019005">
    <property type="term" value="C:SCF ubiquitin ligase complex"/>
    <property type="evidence" value="ECO:0007669"/>
    <property type="project" value="EnsemblFungi"/>
</dbReference>
<proteinExistence type="predicted"/>
<feature type="domain" description="F-box" evidence="3">
    <location>
        <begin position="153"/>
        <end position="203"/>
    </location>
</feature>
<dbReference type="InterPro" id="IPR001810">
    <property type="entry name" value="F-box_dom"/>
</dbReference>
<dbReference type="Gene3D" id="1.25.40.10">
    <property type="entry name" value="Tetratricopeptide repeat domain"/>
    <property type="match status" value="1"/>
</dbReference>
<dbReference type="RefSeq" id="XP_018986949.1">
    <property type="nucleotide sequence ID" value="XM_019127941.1"/>
</dbReference>
<dbReference type="InterPro" id="IPR019734">
    <property type="entry name" value="TPR_rpt"/>
</dbReference>
<dbReference type="OrthoDB" id="2117972at2759"/>
<dbReference type="InterPro" id="IPR045464">
    <property type="entry name" value="Hrt3/FBXO9_C"/>
</dbReference>
<dbReference type="EMBL" id="KV454427">
    <property type="protein sequence ID" value="ODQ81621.1"/>
    <property type="molecule type" value="Genomic_DNA"/>
</dbReference>
<dbReference type="InterPro" id="IPR011990">
    <property type="entry name" value="TPR-like_helical_dom_sf"/>
</dbReference>
<dbReference type="InterPro" id="IPR036047">
    <property type="entry name" value="F-box-like_dom_sf"/>
</dbReference>
<dbReference type="GO" id="GO:0005737">
    <property type="term" value="C:cytoplasm"/>
    <property type="evidence" value="ECO:0007669"/>
    <property type="project" value="TreeGrafter"/>
</dbReference>
<evidence type="ECO:0000256" key="2">
    <source>
        <dbReference type="PROSITE-ProRule" id="PRU00339"/>
    </source>
</evidence>
<protein>
    <recommendedName>
        <fullName evidence="3">F-box domain-containing protein</fullName>
    </recommendedName>
</protein>
<dbReference type="Proteomes" id="UP000094336">
    <property type="component" value="Unassembled WGS sequence"/>
</dbReference>
<keyword evidence="1" id="KW-0833">Ubl conjugation pathway</keyword>
<dbReference type="SMART" id="SM00028">
    <property type="entry name" value="TPR"/>
    <property type="match status" value="1"/>
</dbReference>
<dbReference type="Pfam" id="PF00646">
    <property type="entry name" value="F-box"/>
    <property type="match status" value="1"/>
</dbReference>
<dbReference type="AlphaFoldDB" id="A0A1E3QVD8"/>
<keyword evidence="2" id="KW-0802">TPR repeat</keyword>
<reference evidence="5" key="1">
    <citation type="submission" date="2016-05" db="EMBL/GenBank/DDBJ databases">
        <title>Comparative genomics of biotechnologically important yeasts.</title>
        <authorList>
            <consortium name="DOE Joint Genome Institute"/>
            <person name="Riley R."/>
            <person name="Haridas S."/>
            <person name="Wolfe K.H."/>
            <person name="Lopes M.R."/>
            <person name="Hittinger C.T."/>
            <person name="Goker M."/>
            <person name="Salamov A."/>
            <person name="Wisecaver J."/>
            <person name="Long T.M."/>
            <person name="Aerts A.L."/>
            <person name="Barry K."/>
            <person name="Choi C."/>
            <person name="Clum A."/>
            <person name="Coughlan A.Y."/>
            <person name="Deshpande S."/>
            <person name="Douglass A.P."/>
            <person name="Hanson S.J."/>
            <person name="Klenk H.-P."/>
            <person name="Labutti K."/>
            <person name="Lapidus A."/>
            <person name="Lindquist E."/>
            <person name="Lipzen A."/>
            <person name="Meier-Kolthoff J.P."/>
            <person name="Ohm R.A."/>
            <person name="Otillar R.P."/>
            <person name="Pangilinan J."/>
            <person name="Peng Y."/>
            <person name="Rokas A."/>
            <person name="Rosa C.A."/>
            <person name="Scheuner C."/>
            <person name="Sibirny A.A."/>
            <person name="Slot J.C."/>
            <person name="Stielow J.B."/>
            <person name="Sun H."/>
            <person name="Kurtzman C.P."/>
            <person name="Blackwell M."/>
            <person name="Grigoriev I.V."/>
            <person name="Jeffries T.W."/>
        </authorList>
    </citation>
    <scope>NUCLEOTIDE SEQUENCE [LARGE SCALE GENOMIC DNA]</scope>
    <source>
        <strain evidence="5">NRRL Y-12698</strain>
    </source>
</reference>
<evidence type="ECO:0000313" key="4">
    <source>
        <dbReference type="EMBL" id="ODQ81621.1"/>
    </source>
</evidence>
<name>A0A1E3QVD8_9ASCO</name>
<evidence type="ECO:0000313" key="5">
    <source>
        <dbReference type="Proteomes" id="UP000094336"/>
    </source>
</evidence>
<dbReference type="GO" id="GO:0071406">
    <property type="term" value="P:cellular response to methylmercury"/>
    <property type="evidence" value="ECO:0007669"/>
    <property type="project" value="EnsemblFungi"/>
</dbReference>
<dbReference type="Pfam" id="PF19270">
    <property type="entry name" value="FBO_C"/>
    <property type="match status" value="1"/>
</dbReference>
<feature type="repeat" description="TPR" evidence="2">
    <location>
        <begin position="48"/>
        <end position="81"/>
    </location>
</feature>
<dbReference type="PANTHER" id="PTHR12874:SF9">
    <property type="entry name" value="F-BOX ONLY PROTEIN 48"/>
    <property type="match status" value="1"/>
</dbReference>
<dbReference type="STRING" id="984486.A0A1E3QVD8"/>
<accession>A0A1E3QVD8</accession>
<dbReference type="GO" id="GO:0031146">
    <property type="term" value="P:SCF-dependent proteasomal ubiquitin-dependent protein catabolic process"/>
    <property type="evidence" value="ECO:0007669"/>
    <property type="project" value="EnsemblFungi"/>
</dbReference>
<dbReference type="PROSITE" id="PS50181">
    <property type="entry name" value="FBOX"/>
    <property type="match status" value="1"/>
</dbReference>
<organism evidence="4 5">
    <name type="scientific">Babjeviella inositovora NRRL Y-12698</name>
    <dbReference type="NCBI Taxonomy" id="984486"/>
    <lineage>
        <taxon>Eukaryota</taxon>
        <taxon>Fungi</taxon>
        <taxon>Dikarya</taxon>
        <taxon>Ascomycota</taxon>
        <taxon>Saccharomycotina</taxon>
        <taxon>Pichiomycetes</taxon>
        <taxon>Serinales incertae sedis</taxon>
        <taxon>Babjeviella</taxon>
    </lineage>
</organism>
<sequence>MSIVLDEEKFHNIQHLDVRDDINRITNRFLASETTVGDATEMDADSQALELYQRGIDRENQGKMADAIEYYRRALKLNTNVDRLYRGKLADESEIQTLEMQVGALRAHKKLDQKKIDRIDVDLLLETFQSLAISTKTRREGEELEEDIVSESPSPLLSLPDDVFLHILNLLIVEDTPAWFNFSMTCKKAASLGFHRSDCWRRLCWQTYPQQHYDEQSIELNGITRNQKTMVVNGWNGSWRDMYRQRPFIKFSGIYISVVNYYSEGGKSEGSSAWTNPIRMITYYRYFRFYSDGTVLKLLTSDEPNFVVPKFFRDSWARNGLEKVYLCEWRLSVDGCVTISGEGSVKKYRFVEELNIQHSGRMRHHKLGWISSYSENKENGERAFFSLKNEKPFSFSRVKSYSRI</sequence>
<evidence type="ECO:0000256" key="1">
    <source>
        <dbReference type="ARBA" id="ARBA00022786"/>
    </source>
</evidence>
<dbReference type="GeneID" id="30145794"/>
<dbReference type="SUPFAM" id="SSF81383">
    <property type="entry name" value="F-box domain"/>
    <property type="match status" value="1"/>
</dbReference>
<gene>
    <name evidence="4" type="ORF">BABINDRAFT_159889</name>
</gene>